<evidence type="ECO:0000313" key="14">
    <source>
        <dbReference type="EMBL" id="ORC36320.1"/>
    </source>
</evidence>
<comment type="caution">
    <text evidence="14">The sequence shown here is derived from an EMBL/GenBank/DDBJ whole genome shotgun (WGS) entry which is preliminary data.</text>
</comment>
<dbReference type="CDD" id="cd06261">
    <property type="entry name" value="TM_PBP2"/>
    <property type="match status" value="1"/>
</dbReference>
<dbReference type="Proteomes" id="UP000192343">
    <property type="component" value="Unassembled WGS sequence"/>
</dbReference>
<dbReference type="FunFam" id="1.10.3720.10:FF:000006">
    <property type="entry name" value="Glutamate/aspartate ABC transporter, permease protein GltK"/>
    <property type="match status" value="1"/>
</dbReference>
<protein>
    <recommendedName>
        <fullName evidence="11">Glutamate/aspartate import permease protein GltK</fullName>
    </recommendedName>
</protein>
<dbReference type="PANTHER" id="PTHR30614:SF0">
    <property type="entry name" value="L-CYSTINE TRANSPORT SYSTEM PERMEASE PROTEIN TCYL"/>
    <property type="match status" value="1"/>
</dbReference>
<dbReference type="Pfam" id="PF00528">
    <property type="entry name" value="BPD_transp_1"/>
    <property type="match status" value="1"/>
</dbReference>
<evidence type="ECO:0000256" key="11">
    <source>
        <dbReference type="ARBA" id="ARBA00073645"/>
    </source>
</evidence>
<organism evidence="14 15">
    <name type="scientific">Marispirochaeta aestuarii</name>
    <dbReference type="NCBI Taxonomy" id="1963862"/>
    <lineage>
        <taxon>Bacteria</taxon>
        <taxon>Pseudomonadati</taxon>
        <taxon>Spirochaetota</taxon>
        <taxon>Spirochaetia</taxon>
        <taxon>Spirochaetales</taxon>
        <taxon>Spirochaetaceae</taxon>
        <taxon>Marispirochaeta</taxon>
    </lineage>
</organism>
<dbReference type="PROSITE" id="PS50928">
    <property type="entry name" value="ABC_TM1"/>
    <property type="match status" value="1"/>
</dbReference>
<evidence type="ECO:0000256" key="9">
    <source>
        <dbReference type="ARBA" id="ARBA00060298"/>
    </source>
</evidence>
<dbReference type="InterPro" id="IPR010065">
    <property type="entry name" value="AA_ABC_transptr_permease_3TM"/>
</dbReference>
<name>A0A1Y1S0Y8_9SPIO</name>
<dbReference type="GO" id="GO:0043190">
    <property type="term" value="C:ATP-binding cassette (ABC) transporter complex"/>
    <property type="evidence" value="ECO:0007669"/>
    <property type="project" value="InterPro"/>
</dbReference>
<keyword evidence="4" id="KW-1003">Cell membrane</keyword>
<feature type="transmembrane region" description="Helical" evidence="12">
    <location>
        <begin position="80"/>
        <end position="100"/>
    </location>
</feature>
<keyword evidence="8 12" id="KW-0472">Membrane</keyword>
<proteinExistence type="inferred from homology"/>
<gene>
    <name evidence="14" type="ORF">B4O97_06950</name>
</gene>
<keyword evidence="6" id="KW-0029">Amino-acid transport</keyword>
<dbReference type="InterPro" id="IPR000515">
    <property type="entry name" value="MetI-like"/>
</dbReference>
<accession>A0A1Y1S0Y8</accession>
<feature type="transmembrane region" description="Helical" evidence="12">
    <location>
        <begin position="20"/>
        <end position="41"/>
    </location>
</feature>
<evidence type="ECO:0000256" key="2">
    <source>
        <dbReference type="ARBA" id="ARBA00010072"/>
    </source>
</evidence>
<evidence type="ECO:0000313" key="15">
    <source>
        <dbReference type="Proteomes" id="UP000192343"/>
    </source>
</evidence>
<evidence type="ECO:0000256" key="10">
    <source>
        <dbReference type="ARBA" id="ARBA00062718"/>
    </source>
</evidence>
<dbReference type="Gene3D" id="1.10.3720.10">
    <property type="entry name" value="MetI-like"/>
    <property type="match status" value="1"/>
</dbReference>
<keyword evidence="15" id="KW-1185">Reference proteome</keyword>
<keyword evidence="7 12" id="KW-1133">Transmembrane helix</keyword>
<dbReference type="GO" id="GO:0006865">
    <property type="term" value="P:amino acid transport"/>
    <property type="evidence" value="ECO:0007669"/>
    <property type="project" value="UniProtKB-KW"/>
</dbReference>
<evidence type="ECO:0000256" key="7">
    <source>
        <dbReference type="ARBA" id="ARBA00022989"/>
    </source>
</evidence>
<keyword evidence="5 12" id="KW-0812">Transmembrane</keyword>
<dbReference type="STRING" id="1963862.B4O97_06950"/>
<keyword evidence="3 12" id="KW-0813">Transport</keyword>
<feature type="domain" description="ABC transmembrane type-1" evidence="13">
    <location>
        <begin position="15"/>
        <end position="203"/>
    </location>
</feature>
<dbReference type="EMBL" id="MWQY01000006">
    <property type="protein sequence ID" value="ORC36320.1"/>
    <property type="molecule type" value="Genomic_DNA"/>
</dbReference>
<evidence type="ECO:0000256" key="6">
    <source>
        <dbReference type="ARBA" id="ARBA00022970"/>
    </source>
</evidence>
<evidence type="ECO:0000256" key="1">
    <source>
        <dbReference type="ARBA" id="ARBA00004429"/>
    </source>
</evidence>
<dbReference type="AlphaFoldDB" id="A0A1Y1S0Y8"/>
<evidence type="ECO:0000256" key="4">
    <source>
        <dbReference type="ARBA" id="ARBA00022475"/>
    </source>
</evidence>
<dbReference type="SUPFAM" id="SSF161098">
    <property type="entry name" value="MetI-like"/>
    <property type="match status" value="1"/>
</dbReference>
<dbReference type="GO" id="GO:0022857">
    <property type="term" value="F:transmembrane transporter activity"/>
    <property type="evidence" value="ECO:0007669"/>
    <property type="project" value="InterPro"/>
</dbReference>
<dbReference type="InterPro" id="IPR043429">
    <property type="entry name" value="ArtM/GltK/GlnP/TcyL/YhdX-like"/>
</dbReference>
<feature type="transmembrane region" description="Helical" evidence="12">
    <location>
        <begin position="179"/>
        <end position="202"/>
    </location>
</feature>
<sequence>MDYTLQVTAHLLRGCVLTLQIYAVTLIFSIPLAVLCALGRVSGPRGLDRVLGFYGWIFRGTPLLLQLFFFYYGLTIFNISLSPFMAAGLTFVLNYGAYFMEIFRGGISSIGAGQYEAAKALNMNYWQTMRRIILPQATRVVLPPTTNEAITLVKDTALVVVIGMGELLRSAKEIFTRDFTLIPFAVATVIYLLMTSVVIRFFRYLERRMAYYD</sequence>
<dbReference type="InterPro" id="IPR035906">
    <property type="entry name" value="MetI-like_sf"/>
</dbReference>
<reference evidence="14 15" key="1">
    <citation type="submission" date="2017-03" db="EMBL/GenBank/DDBJ databases">
        <title>Draft Genome sequence of Marispirochaeta sp. strain JC444.</title>
        <authorList>
            <person name="Shivani Y."/>
            <person name="Subhash Y."/>
            <person name="Sasikala C."/>
            <person name="Ramana C."/>
        </authorList>
    </citation>
    <scope>NUCLEOTIDE SEQUENCE [LARGE SCALE GENOMIC DNA]</scope>
    <source>
        <strain evidence="14 15">JC444</strain>
    </source>
</reference>
<comment type="similarity">
    <text evidence="2">Belongs to the binding-protein-dependent transport system permease family. HisMQ subfamily.</text>
</comment>
<dbReference type="RefSeq" id="WP_083049493.1">
    <property type="nucleotide sequence ID" value="NZ_CAXXQO010000003.1"/>
</dbReference>
<evidence type="ECO:0000256" key="8">
    <source>
        <dbReference type="ARBA" id="ARBA00023136"/>
    </source>
</evidence>
<comment type="function">
    <text evidence="9">Part of the ABC transporter complex GltIJKL involved in glutamate and aspartate uptake. Probably responsible for the translocation of the substrate across the membrane.</text>
</comment>
<dbReference type="OrthoDB" id="9774451at2"/>
<evidence type="ECO:0000256" key="5">
    <source>
        <dbReference type="ARBA" id="ARBA00022692"/>
    </source>
</evidence>
<evidence type="ECO:0000259" key="13">
    <source>
        <dbReference type="PROSITE" id="PS50928"/>
    </source>
</evidence>
<evidence type="ECO:0000256" key="12">
    <source>
        <dbReference type="RuleBase" id="RU363032"/>
    </source>
</evidence>
<evidence type="ECO:0000256" key="3">
    <source>
        <dbReference type="ARBA" id="ARBA00022448"/>
    </source>
</evidence>
<comment type="subunit">
    <text evidence="10">The complex is composed of two ATP-binding proteins (GltL), two transmembrane proteins (GltJ and GltK) and a solute-binding protein (GltI).</text>
</comment>
<feature type="transmembrane region" description="Helical" evidence="12">
    <location>
        <begin position="53"/>
        <end position="74"/>
    </location>
</feature>
<comment type="subcellular location">
    <subcellularLocation>
        <location evidence="1">Cell inner membrane</location>
        <topology evidence="1">Multi-pass membrane protein</topology>
    </subcellularLocation>
    <subcellularLocation>
        <location evidence="12">Cell membrane</location>
        <topology evidence="12">Multi-pass membrane protein</topology>
    </subcellularLocation>
</comment>
<dbReference type="NCBIfam" id="TIGR01726">
    <property type="entry name" value="HEQRo_perm_3TM"/>
    <property type="match status" value="1"/>
</dbReference>
<dbReference type="PANTHER" id="PTHR30614">
    <property type="entry name" value="MEMBRANE COMPONENT OF AMINO ACID ABC TRANSPORTER"/>
    <property type="match status" value="1"/>
</dbReference>